<dbReference type="InterPro" id="IPR036236">
    <property type="entry name" value="Znf_C2H2_sf"/>
</dbReference>
<dbReference type="PROSITE" id="PS00028">
    <property type="entry name" value="ZINC_FINGER_C2H2_1"/>
    <property type="match status" value="3"/>
</dbReference>
<reference evidence="9" key="2">
    <citation type="submission" date="2015-06" db="UniProtKB">
        <authorList>
            <consortium name="EnsemblMetazoa"/>
        </authorList>
    </citation>
    <scope>IDENTIFICATION</scope>
</reference>
<dbReference type="OMA" id="TICKMAF"/>
<dbReference type="EMBL" id="CAQQ02009298">
    <property type="status" value="NOT_ANNOTATED_CDS"/>
    <property type="molecule type" value="Genomic_DNA"/>
</dbReference>
<evidence type="ECO:0000259" key="8">
    <source>
        <dbReference type="PROSITE" id="PS50157"/>
    </source>
</evidence>
<evidence type="ECO:0000256" key="1">
    <source>
        <dbReference type="ARBA" id="ARBA00022723"/>
    </source>
</evidence>
<dbReference type="PANTHER" id="PTHR24379">
    <property type="entry name" value="KRAB AND ZINC FINGER DOMAIN-CONTAINING"/>
    <property type="match status" value="1"/>
</dbReference>
<keyword evidence="6" id="KW-0804">Transcription</keyword>
<evidence type="ECO:0000256" key="7">
    <source>
        <dbReference type="PROSITE-ProRule" id="PRU00042"/>
    </source>
</evidence>
<dbReference type="Pfam" id="PF00096">
    <property type="entry name" value="zf-C2H2"/>
    <property type="match status" value="2"/>
</dbReference>
<dbReference type="EMBL" id="CAQQ02009299">
    <property type="status" value="NOT_ANNOTATED_CDS"/>
    <property type="molecule type" value="Genomic_DNA"/>
</dbReference>
<evidence type="ECO:0000256" key="4">
    <source>
        <dbReference type="ARBA" id="ARBA00022833"/>
    </source>
</evidence>
<sequence>MEIVSMEVEEDPSKKGQFRCENCSRTYKRLTDYNTHKKTCSTTKNVQCTICKMAFFTIFGLRQHMRKLHALVKQYVCEECGRNFYVLEDLEKHRSNHKEQQCTECGKTYANIKQLRRHLDCHSSTSYVCTVCGISLNTRHTLNHHMKKHAEILNQFVIIVVKSLKCPKL</sequence>
<evidence type="ECO:0000256" key="6">
    <source>
        <dbReference type="ARBA" id="ARBA00023163"/>
    </source>
</evidence>
<name>T1GIQ6_MEGSC</name>
<dbReference type="GO" id="GO:0008270">
    <property type="term" value="F:zinc ion binding"/>
    <property type="evidence" value="ECO:0007669"/>
    <property type="project" value="UniProtKB-KW"/>
</dbReference>
<dbReference type="SMART" id="SM00355">
    <property type="entry name" value="ZnF_C2H2"/>
    <property type="match status" value="5"/>
</dbReference>
<keyword evidence="10" id="KW-1185">Reference proteome</keyword>
<dbReference type="Proteomes" id="UP000015102">
    <property type="component" value="Unassembled WGS sequence"/>
</dbReference>
<keyword evidence="5" id="KW-0805">Transcription regulation</keyword>
<dbReference type="Pfam" id="PF13894">
    <property type="entry name" value="zf-C2H2_4"/>
    <property type="match status" value="2"/>
</dbReference>
<feature type="domain" description="C2H2-type" evidence="8">
    <location>
        <begin position="75"/>
        <end position="102"/>
    </location>
</feature>
<dbReference type="InterPro" id="IPR013087">
    <property type="entry name" value="Znf_C2H2_type"/>
</dbReference>
<dbReference type="Pfam" id="PF22995">
    <property type="entry name" value="C2CH-3rd_BIRD-IDD"/>
    <property type="match status" value="1"/>
</dbReference>
<organism evidence="9 10">
    <name type="scientific">Megaselia scalaris</name>
    <name type="common">Humpbacked fly</name>
    <name type="synonym">Phora scalaris</name>
    <dbReference type="NCBI Taxonomy" id="36166"/>
    <lineage>
        <taxon>Eukaryota</taxon>
        <taxon>Metazoa</taxon>
        <taxon>Ecdysozoa</taxon>
        <taxon>Arthropoda</taxon>
        <taxon>Hexapoda</taxon>
        <taxon>Insecta</taxon>
        <taxon>Pterygota</taxon>
        <taxon>Neoptera</taxon>
        <taxon>Endopterygota</taxon>
        <taxon>Diptera</taxon>
        <taxon>Brachycera</taxon>
        <taxon>Muscomorpha</taxon>
        <taxon>Platypezoidea</taxon>
        <taxon>Phoridae</taxon>
        <taxon>Megaseliini</taxon>
        <taxon>Megaselia</taxon>
    </lineage>
</organism>
<dbReference type="AlphaFoldDB" id="T1GIQ6"/>
<evidence type="ECO:0000256" key="5">
    <source>
        <dbReference type="ARBA" id="ARBA00023015"/>
    </source>
</evidence>
<dbReference type="Gene3D" id="3.30.160.60">
    <property type="entry name" value="Classic Zinc Finger"/>
    <property type="match status" value="3"/>
</dbReference>
<proteinExistence type="predicted"/>
<dbReference type="PANTHER" id="PTHR24379:SF121">
    <property type="entry name" value="C2H2-TYPE DOMAIN-CONTAINING PROTEIN"/>
    <property type="match status" value="1"/>
</dbReference>
<dbReference type="InterPro" id="IPR055187">
    <property type="entry name" value="C2CH-3rd_BIRD-IDD"/>
</dbReference>
<dbReference type="STRING" id="36166.T1GIQ6"/>
<keyword evidence="3 7" id="KW-0863">Zinc-finger</keyword>
<feature type="domain" description="C2H2-type" evidence="8">
    <location>
        <begin position="127"/>
        <end position="150"/>
    </location>
</feature>
<evidence type="ECO:0000256" key="3">
    <source>
        <dbReference type="ARBA" id="ARBA00022771"/>
    </source>
</evidence>
<keyword evidence="4" id="KW-0862">Zinc</keyword>
<evidence type="ECO:0000313" key="10">
    <source>
        <dbReference type="Proteomes" id="UP000015102"/>
    </source>
</evidence>
<dbReference type="EnsemblMetazoa" id="MESCA003341-RA">
    <property type="protein sequence ID" value="MESCA003341-PA"/>
    <property type="gene ID" value="MESCA003341"/>
</dbReference>
<feature type="domain" description="C2H2-type" evidence="8">
    <location>
        <begin position="18"/>
        <end position="45"/>
    </location>
</feature>
<evidence type="ECO:0000313" key="9">
    <source>
        <dbReference type="EnsemblMetazoa" id="MESCA003341-PA"/>
    </source>
</evidence>
<reference evidence="10" key="1">
    <citation type="submission" date="2013-02" db="EMBL/GenBank/DDBJ databases">
        <authorList>
            <person name="Hughes D."/>
        </authorList>
    </citation>
    <scope>NUCLEOTIDE SEQUENCE</scope>
    <source>
        <strain>Durham</strain>
        <strain evidence="10">NC isolate 2 -- Noor lab</strain>
    </source>
</reference>
<dbReference type="SUPFAM" id="SSF57667">
    <property type="entry name" value="beta-beta-alpha zinc fingers"/>
    <property type="match status" value="2"/>
</dbReference>
<protein>
    <recommendedName>
        <fullName evidence="8">C2H2-type domain-containing protein</fullName>
    </recommendedName>
</protein>
<keyword evidence="1" id="KW-0479">Metal-binding</keyword>
<feature type="domain" description="C2H2-type" evidence="8">
    <location>
        <begin position="46"/>
        <end position="74"/>
    </location>
</feature>
<dbReference type="PROSITE" id="PS50157">
    <property type="entry name" value="ZINC_FINGER_C2H2_2"/>
    <property type="match status" value="5"/>
</dbReference>
<dbReference type="EMBL" id="CAQQ02009297">
    <property type="status" value="NOT_ANNOTATED_CDS"/>
    <property type="molecule type" value="Genomic_DNA"/>
</dbReference>
<evidence type="ECO:0000256" key="2">
    <source>
        <dbReference type="ARBA" id="ARBA00022737"/>
    </source>
</evidence>
<keyword evidence="2" id="KW-0677">Repeat</keyword>
<accession>T1GIQ6</accession>
<feature type="domain" description="C2H2-type" evidence="8">
    <location>
        <begin position="100"/>
        <end position="127"/>
    </location>
</feature>
<dbReference type="HOGENOM" id="CLU_002678_2_1_1"/>